<dbReference type="GO" id="GO:0006364">
    <property type="term" value="P:rRNA processing"/>
    <property type="evidence" value="ECO:0007669"/>
    <property type="project" value="TreeGrafter"/>
</dbReference>
<dbReference type="GO" id="GO:0005737">
    <property type="term" value="C:cytoplasm"/>
    <property type="evidence" value="ECO:0007669"/>
    <property type="project" value="TreeGrafter"/>
</dbReference>
<gene>
    <name evidence="6" type="ORF">PVAND_004756</name>
</gene>
<dbReference type="Proteomes" id="UP001107558">
    <property type="component" value="Chromosome 2"/>
</dbReference>
<dbReference type="PANTHER" id="PTHR22997">
    <property type="entry name" value="PIH1 DOMAIN-CONTAINING PROTEIN 1"/>
    <property type="match status" value="1"/>
</dbReference>
<dbReference type="GO" id="GO:0097255">
    <property type="term" value="C:R2TP complex"/>
    <property type="evidence" value="ECO:0007669"/>
    <property type="project" value="TreeGrafter"/>
</dbReference>
<evidence type="ECO:0000256" key="2">
    <source>
        <dbReference type="ARBA" id="ARBA00040540"/>
    </source>
</evidence>
<evidence type="ECO:0000256" key="3">
    <source>
        <dbReference type="ARBA" id="ARBA00046233"/>
    </source>
</evidence>
<evidence type="ECO:0000313" key="7">
    <source>
        <dbReference type="Proteomes" id="UP001107558"/>
    </source>
</evidence>
<organism evidence="6 7">
    <name type="scientific">Polypedilum vanderplanki</name>
    <name type="common">Sleeping chironomid midge</name>
    <dbReference type="NCBI Taxonomy" id="319348"/>
    <lineage>
        <taxon>Eukaryota</taxon>
        <taxon>Metazoa</taxon>
        <taxon>Ecdysozoa</taxon>
        <taxon>Arthropoda</taxon>
        <taxon>Hexapoda</taxon>
        <taxon>Insecta</taxon>
        <taxon>Pterygota</taxon>
        <taxon>Neoptera</taxon>
        <taxon>Endopterygota</taxon>
        <taxon>Diptera</taxon>
        <taxon>Nematocera</taxon>
        <taxon>Chironomoidea</taxon>
        <taxon>Chironomidae</taxon>
        <taxon>Chironominae</taxon>
        <taxon>Polypedilum</taxon>
        <taxon>Polypedilum</taxon>
    </lineage>
</organism>
<dbReference type="Pfam" id="PF18201">
    <property type="entry name" value="PIH1_CS"/>
    <property type="match status" value="1"/>
</dbReference>
<comment type="function">
    <text evidence="3">Involved in the assembly of C/D box small nucleolar ribonucleoprotein (snoRNP) particles. Recruits the SWI/SNF complex to the core promoter of rRNA genes and enhances pre-rRNA transcription. Mediates interaction of TELO2 with the R2TP complex which is necessary for the stability of MTOR and SMG1. Positively regulates the assembly and activity of the mTORC1 complex.</text>
</comment>
<dbReference type="GO" id="GO:1990904">
    <property type="term" value="C:ribonucleoprotein complex"/>
    <property type="evidence" value="ECO:0007669"/>
    <property type="project" value="TreeGrafter"/>
</dbReference>
<evidence type="ECO:0000256" key="1">
    <source>
        <dbReference type="ARBA" id="ARBA00008511"/>
    </source>
</evidence>
<comment type="caution">
    <text evidence="6">The sequence shown here is derived from an EMBL/GenBank/DDBJ whole genome shotgun (WGS) entry which is preliminary data.</text>
</comment>
<dbReference type="GO" id="GO:0000492">
    <property type="term" value="P:box C/D snoRNP assembly"/>
    <property type="evidence" value="ECO:0007669"/>
    <property type="project" value="TreeGrafter"/>
</dbReference>
<proteinExistence type="inferred from homology"/>
<evidence type="ECO:0000313" key="6">
    <source>
        <dbReference type="EMBL" id="KAG5674809.1"/>
    </source>
</evidence>
<keyword evidence="7" id="KW-1185">Reference proteome</keyword>
<dbReference type="OrthoDB" id="5135119at2759"/>
<dbReference type="InterPro" id="IPR041442">
    <property type="entry name" value="PIH1D1/2/3_CS-like"/>
</dbReference>
<comment type="similarity">
    <text evidence="1">Belongs to the PIH1 family.</text>
</comment>
<dbReference type="InterPro" id="IPR050734">
    <property type="entry name" value="PIH1/Kintoun_subfamily"/>
</dbReference>
<dbReference type="AlphaFoldDB" id="A0A9J6BXW7"/>
<feature type="domain" description="PIH1D1/2/3 CS-like" evidence="5">
    <location>
        <begin position="262"/>
        <end position="327"/>
    </location>
</feature>
<evidence type="ECO:0000259" key="5">
    <source>
        <dbReference type="Pfam" id="PF18201"/>
    </source>
</evidence>
<accession>A0A9J6BXW7</accession>
<dbReference type="InterPro" id="IPR012981">
    <property type="entry name" value="PIH1_N"/>
</dbReference>
<sequence>MLDQQETSIFEQNLRFVKNEIDEQLNEMFTESKLQAQAPFKMVRPFPGLCLKAFKKGTKHKFFINICHTDEIPAPKDITETELHKLIENQNATDFKVPLSVTKPRDCKDKNGNDAVVSDVAVNTDFFKKKIKHGDGLFYHFLITLIFESFEQKYKIELDTTNFVLLQNRLCFDKLVEHQIYNRDVKTVENYHKVQAQNQIIGADGSENIKLSVDQPKKASNKKLIEEISSSPYQTIRKSISTDKMREPEHRLFEDRDEFNRKKLIAEFYLPDVLDISELSLEANDDRILLESQKRDYKFDGFLPFKINEKKTNAEFDQERMILKITMSQ</sequence>
<dbReference type="Pfam" id="PF08190">
    <property type="entry name" value="PIH1"/>
    <property type="match status" value="1"/>
</dbReference>
<feature type="domain" description="PIH1 N-terminal" evidence="4">
    <location>
        <begin position="25"/>
        <end position="186"/>
    </location>
</feature>
<reference evidence="6" key="1">
    <citation type="submission" date="2021-03" db="EMBL/GenBank/DDBJ databases">
        <title>Chromosome level genome of the anhydrobiotic midge Polypedilum vanderplanki.</title>
        <authorList>
            <person name="Yoshida Y."/>
            <person name="Kikawada T."/>
            <person name="Gusev O."/>
        </authorList>
    </citation>
    <scope>NUCLEOTIDE SEQUENCE</scope>
    <source>
        <strain evidence="6">NIAS01</strain>
        <tissue evidence="6">Whole body or cell culture</tissue>
    </source>
</reference>
<name>A0A9J6BXW7_POLVA</name>
<dbReference type="PANTHER" id="PTHR22997:SF0">
    <property type="entry name" value="PIH1 DOMAIN-CONTAINING PROTEIN 1"/>
    <property type="match status" value="1"/>
</dbReference>
<evidence type="ECO:0000259" key="4">
    <source>
        <dbReference type="Pfam" id="PF08190"/>
    </source>
</evidence>
<dbReference type="EMBL" id="JADBJN010000002">
    <property type="protein sequence ID" value="KAG5674809.1"/>
    <property type="molecule type" value="Genomic_DNA"/>
</dbReference>
<protein>
    <recommendedName>
        <fullName evidence="2">PIH1 domain-containing protein 1</fullName>
    </recommendedName>
</protein>